<comment type="caution">
    <text evidence="1">The sequence shown here is derived from an EMBL/GenBank/DDBJ whole genome shotgun (WGS) entry which is preliminary data.</text>
</comment>
<keyword evidence="2" id="KW-1185">Reference proteome</keyword>
<protein>
    <submittedName>
        <fullName evidence="1">Uncharacterized protein</fullName>
    </submittedName>
</protein>
<sequence length="289" mass="32474">MAKEKSAAAIKDELFEDFFDAAWNTFMALESQFRIKGVMDQVFGVDADLDTARENLRKSPSWQTLIDVYEYAYNGVEPKNGGPEDIVIDGSDVLKLVTSENYWPCAAWDNIISMADGRFGLDEGSPIDLYKVALLANVDIRTVRNAVSAGELISFKSSDEQRVLVESASARRWLLGRRGFKSTLKSLDGGYETIDTIKTPAAFGAFLKHQRERLKLDDKFDKLIVMHPSATIQALEQLESGVFSLPLDAVFPVADFYELDRKEFLLCVMRVFFYEEMEVLSKTNEVTGG</sequence>
<organism evidence="1 2">
    <name type="scientific">Zoogloea oleivorans</name>
    <dbReference type="NCBI Taxonomy" id="1552750"/>
    <lineage>
        <taxon>Bacteria</taxon>
        <taxon>Pseudomonadati</taxon>
        <taxon>Pseudomonadota</taxon>
        <taxon>Betaproteobacteria</taxon>
        <taxon>Rhodocyclales</taxon>
        <taxon>Zoogloeaceae</taxon>
        <taxon>Zoogloea</taxon>
    </lineage>
</organism>
<dbReference type="AlphaFoldDB" id="A0A6C2CCY9"/>
<dbReference type="OrthoDB" id="8452017at2"/>
<dbReference type="RefSeq" id="WP_148581623.1">
    <property type="nucleotide sequence ID" value="NZ_SDKK01000042.1"/>
</dbReference>
<dbReference type="EMBL" id="SDKK01000042">
    <property type="protein sequence ID" value="TYC51379.1"/>
    <property type="molecule type" value="Genomic_DNA"/>
</dbReference>
<gene>
    <name evidence="1" type="ORF">ETQ85_24450</name>
</gene>
<dbReference type="Proteomes" id="UP000389128">
    <property type="component" value="Unassembled WGS sequence"/>
</dbReference>
<evidence type="ECO:0000313" key="2">
    <source>
        <dbReference type="Proteomes" id="UP000389128"/>
    </source>
</evidence>
<accession>A0A6C2CCY9</accession>
<name>A0A6C2CCY9_9RHOO</name>
<reference evidence="1 2" key="1">
    <citation type="submission" date="2019-01" db="EMBL/GenBank/DDBJ databases">
        <title>Zoogloea oleivorans genome sequencing and assembly.</title>
        <authorList>
            <person name="Tancsics A."/>
            <person name="Farkas M."/>
            <person name="Kriszt B."/>
            <person name="Maroti G."/>
            <person name="Horvath B."/>
        </authorList>
    </citation>
    <scope>NUCLEOTIDE SEQUENCE [LARGE SCALE GENOMIC DNA]</scope>
    <source>
        <strain evidence="1 2">Buc</strain>
    </source>
</reference>
<proteinExistence type="predicted"/>
<evidence type="ECO:0000313" key="1">
    <source>
        <dbReference type="EMBL" id="TYC51379.1"/>
    </source>
</evidence>